<dbReference type="InterPro" id="IPR046848">
    <property type="entry name" value="E_motif"/>
</dbReference>
<dbReference type="PANTHER" id="PTHR24015:SF1063">
    <property type="entry name" value="OS12G0156900 PROTEIN"/>
    <property type="match status" value="1"/>
</dbReference>
<dbReference type="Gene3D" id="1.25.40.10">
    <property type="entry name" value="Tetratricopeptide repeat domain"/>
    <property type="match status" value="3"/>
</dbReference>
<dbReference type="InterPro" id="IPR002885">
    <property type="entry name" value="PPR_rpt"/>
</dbReference>
<sequence length="915" mass="102898">MNTLEGKSVLANLIQEIEPLDVSLIQKDVPPTTVDAMKRTISGMLGLLPSDRFQVFIEALWEPLSKLLVSSMMTGYTLRNAEYRLCLERNLGCEGGLENQTSENSKFDLQEKMLDSAKTSESSGKNDVSSESEETSEEKFEDIEFQGLGEMPLETQKYILHLQSRLTSVKKELYEVKRKNAALQMQQFVGEEKNDLLDYLRSLQPEKVAELSEPTSAELKEIIHSVVHGLLATLSPRMHSKVPPSENTTTGTVNIGSEDCAELVENTSLQFQPFISLTRDYLARLLFWCMLLGHYLRGLEYRMELMELLSLTSSPENNGKRTSKSYWFLFLGKKILESLNHLETLQATIILNAHQDNLVITRLIGHYPPQFALRVFNHLHNPNIFPFNAIIRVLAENGLVFLAFSLFNILKRRSLSPNDLTFSFLLKACFRSNDARHVKQIQTHIIKSGYVCDSTVCNGLLSVYAKGLKDLASAHKLFDEIPDKEFITPWTNLIAGCAQSGRNEDVLQLFCAMIQQNLRPENDTMVSVLSACSNVEIFDIEKWIIRLSEVIRNSNSKVLNSNSVNTALIYLYGRLGNVEKSRERFNEIDAIGKMSVLPWNAMIGAYVQNGCPMEALNLFHLMMGDSNCTPNHVTMVSVLSACAQLGDLDLGKWVHEYMERKGRKGVLETNTFLATAFIDMYSKSGDLEMAKRVFHQMISRDVISFNAMIMGLAMNGEGRQAVSLFSKMQDFGLRPNAGTFLGVLCACSHSGLSEEGRQIFLDMNSRFSVAPRLEHYACYIDILARVGLVEEALKVVDSMPFERNNFVWGALLGGCVLHSRADLAEKVYKKLVEVDPQNSGGYVMLANKLAVDHRWNDVSVLRWLMREKGVKKQPGHSWISINGVVHEFLAGSPSHPQIESIYHTLNGLVNVMKAV</sequence>
<dbReference type="FunFam" id="1.25.40.10:FF:000344">
    <property type="entry name" value="Pentatricopeptide repeat-containing protein"/>
    <property type="match status" value="1"/>
</dbReference>
<dbReference type="GO" id="GO:0009451">
    <property type="term" value="P:RNA modification"/>
    <property type="evidence" value="ECO:0007669"/>
    <property type="project" value="InterPro"/>
</dbReference>
<feature type="repeat" description="PPR" evidence="2">
    <location>
        <begin position="701"/>
        <end position="735"/>
    </location>
</feature>
<dbReference type="Pfam" id="PF01535">
    <property type="entry name" value="PPR"/>
    <property type="match status" value="2"/>
</dbReference>
<dbReference type="SUPFAM" id="SSF48452">
    <property type="entry name" value="TPR-like"/>
    <property type="match status" value="1"/>
</dbReference>
<accession>A0A1R3GYV7</accession>
<dbReference type="PANTHER" id="PTHR24015">
    <property type="entry name" value="OS07G0578800 PROTEIN-RELATED"/>
    <property type="match status" value="1"/>
</dbReference>
<feature type="repeat" description="PPR" evidence="2">
    <location>
        <begin position="383"/>
        <end position="417"/>
    </location>
</feature>
<dbReference type="Proteomes" id="UP000187203">
    <property type="component" value="Unassembled WGS sequence"/>
</dbReference>
<keyword evidence="5" id="KW-1185">Reference proteome</keyword>
<dbReference type="GO" id="GO:0003723">
    <property type="term" value="F:RNA binding"/>
    <property type="evidence" value="ECO:0007669"/>
    <property type="project" value="InterPro"/>
</dbReference>
<gene>
    <name evidence="4" type="ORF">COLO4_32564</name>
</gene>
<dbReference type="Pfam" id="PF20431">
    <property type="entry name" value="E_motif"/>
    <property type="match status" value="1"/>
</dbReference>
<dbReference type="Pfam" id="PF05542">
    <property type="entry name" value="DUF760"/>
    <property type="match status" value="2"/>
</dbReference>
<feature type="repeat" description="PPR" evidence="2">
    <location>
        <begin position="595"/>
        <end position="630"/>
    </location>
</feature>
<reference evidence="5" key="1">
    <citation type="submission" date="2013-09" db="EMBL/GenBank/DDBJ databases">
        <title>Corchorus olitorius genome sequencing.</title>
        <authorList>
            <person name="Alam M."/>
            <person name="Haque M.S."/>
            <person name="Islam M.S."/>
            <person name="Emdad E.M."/>
            <person name="Islam M.M."/>
            <person name="Ahmed B."/>
            <person name="Halim A."/>
            <person name="Hossen Q.M.M."/>
            <person name="Hossain M.Z."/>
            <person name="Ahmed R."/>
            <person name="Khan M.M."/>
            <person name="Islam R."/>
            <person name="Rashid M.M."/>
            <person name="Khan S.A."/>
            <person name="Rahman M.S."/>
            <person name="Alam M."/>
            <person name="Yahiya A.S."/>
            <person name="Khan M.S."/>
            <person name="Azam M.S."/>
            <person name="Haque T."/>
            <person name="Lashkar M.Z.H."/>
            <person name="Akhand A.I."/>
            <person name="Morshed G."/>
            <person name="Roy S."/>
            <person name="Uddin K.S."/>
            <person name="Rabeya T."/>
            <person name="Hossain A.S."/>
            <person name="Chowdhury A."/>
            <person name="Snigdha A.R."/>
            <person name="Mortoza M.S."/>
            <person name="Matin S.A."/>
            <person name="Hoque S.M.E."/>
            <person name="Islam M.K."/>
            <person name="Roy D.K."/>
            <person name="Haider R."/>
            <person name="Moosa M.M."/>
            <person name="Elias S.M."/>
            <person name="Hasan A.M."/>
            <person name="Jahan S."/>
            <person name="Shafiuddin M."/>
            <person name="Mahmood N."/>
            <person name="Shommy N.S."/>
        </authorList>
    </citation>
    <scope>NUCLEOTIDE SEQUENCE [LARGE SCALE GENOMIC DNA]</scope>
    <source>
        <strain evidence="5">cv. O-4</strain>
    </source>
</reference>
<keyword evidence="1" id="KW-0677">Repeat</keyword>
<organism evidence="4 5">
    <name type="scientific">Corchorus olitorius</name>
    <dbReference type="NCBI Taxonomy" id="93759"/>
    <lineage>
        <taxon>Eukaryota</taxon>
        <taxon>Viridiplantae</taxon>
        <taxon>Streptophyta</taxon>
        <taxon>Embryophyta</taxon>
        <taxon>Tracheophyta</taxon>
        <taxon>Spermatophyta</taxon>
        <taxon>Magnoliopsida</taxon>
        <taxon>eudicotyledons</taxon>
        <taxon>Gunneridae</taxon>
        <taxon>Pentapetalae</taxon>
        <taxon>rosids</taxon>
        <taxon>malvids</taxon>
        <taxon>Malvales</taxon>
        <taxon>Malvaceae</taxon>
        <taxon>Grewioideae</taxon>
        <taxon>Apeibeae</taxon>
        <taxon>Corchorus</taxon>
    </lineage>
</organism>
<evidence type="ECO:0008006" key="6">
    <source>
        <dbReference type="Google" id="ProtNLM"/>
    </source>
</evidence>
<dbReference type="OrthoDB" id="1865464at2759"/>
<dbReference type="Pfam" id="PF13041">
    <property type="entry name" value="PPR_2"/>
    <property type="match status" value="3"/>
</dbReference>
<dbReference type="InterPro" id="IPR046960">
    <property type="entry name" value="PPR_At4g14850-like_plant"/>
</dbReference>
<dbReference type="AlphaFoldDB" id="A0A1R3GYV7"/>
<dbReference type="InterPro" id="IPR011990">
    <property type="entry name" value="TPR-like_helical_dom_sf"/>
</dbReference>
<dbReference type="InterPro" id="IPR008479">
    <property type="entry name" value="DUF760"/>
</dbReference>
<dbReference type="FunFam" id="1.25.40.10:FF:000184">
    <property type="entry name" value="Pentatricopeptide repeat-containing protein, chloroplastic"/>
    <property type="match status" value="1"/>
</dbReference>
<evidence type="ECO:0000256" key="1">
    <source>
        <dbReference type="ARBA" id="ARBA00022737"/>
    </source>
</evidence>
<protein>
    <recommendedName>
        <fullName evidence="6">Pentatricopeptide repeat-containing protein</fullName>
    </recommendedName>
</protein>
<feature type="repeat" description="PPR" evidence="2">
    <location>
        <begin position="631"/>
        <end position="665"/>
    </location>
</feature>
<dbReference type="EMBL" id="AWUE01021134">
    <property type="protein sequence ID" value="OMO63304.1"/>
    <property type="molecule type" value="Genomic_DNA"/>
</dbReference>
<feature type="compositionally biased region" description="Acidic residues" evidence="3">
    <location>
        <begin position="130"/>
        <end position="141"/>
    </location>
</feature>
<evidence type="ECO:0000256" key="2">
    <source>
        <dbReference type="PROSITE-ProRule" id="PRU00708"/>
    </source>
</evidence>
<feature type="compositionally biased region" description="Polar residues" evidence="3">
    <location>
        <begin position="117"/>
        <end position="127"/>
    </location>
</feature>
<feature type="region of interest" description="Disordered" evidence="3">
    <location>
        <begin position="114"/>
        <end position="141"/>
    </location>
</feature>
<comment type="caution">
    <text evidence="4">The sequence shown here is derived from an EMBL/GenBank/DDBJ whole genome shotgun (WGS) entry which is preliminary data.</text>
</comment>
<feature type="repeat" description="PPR" evidence="2">
    <location>
        <begin position="486"/>
        <end position="520"/>
    </location>
</feature>
<name>A0A1R3GYV7_9ROSI</name>
<dbReference type="STRING" id="93759.A0A1R3GYV7"/>
<proteinExistence type="predicted"/>
<evidence type="ECO:0000313" key="5">
    <source>
        <dbReference type="Proteomes" id="UP000187203"/>
    </source>
</evidence>
<dbReference type="NCBIfam" id="TIGR00756">
    <property type="entry name" value="PPR"/>
    <property type="match status" value="3"/>
</dbReference>
<evidence type="ECO:0000313" key="4">
    <source>
        <dbReference type="EMBL" id="OMO63304.1"/>
    </source>
</evidence>
<feature type="repeat" description="PPR" evidence="2">
    <location>
        <begin position="670"/>
        <end position="700"/>
    </location>
</feature>
<evidence type="ECO:0000256" key="3">
    <source>
        <dbReference type="SAM" id="MobiDB-lite"/>
    </source>
</evidence>
<dbReference type="PROSITE" id="PS51375">
    <property type="entry name" value="PPR"/>
    <property type="match status" value="6"/>
</dbReference>